<dbReference type="GO" id="GO:0003955">
    <property type="term" value="F:NAD(P)H dehydrogenase (quinone) activity"/>
    <property type="evidence" value="ECO:0007669"/>
    <property type="project" value="TreeGrafter"/>
</dbReference>
<keyword evidence="1" id="KW-0560">Oxidoreductase</keyword>
<proteinExistence type="predicted"/>
<gene>
    <name evidence="3" type="ORF">GCM10007377_01650</name>
</gene>
<dbReference type="InterPro" id="IPR003680">
    <property type="entry name" value="Flavodoxin_fold"/>
</dbReference>
<reference evidence="3" key="1">
    <citation type="journal article" date="2014" name="Int. J. Syst. Evol. Microbiol.">
        <title>Complete genome sequence of Corynebacterium casei LMG S-19264T (=DSM 44701T), isolated from a smear-ripened cheese.</title>
        <authorList>
            <consortium name="US DOE Joint Genome Institute (JGI-PGF)"/>
            <person name="Walter F."/>
            <person name="Albersmeier A."/>
            <person name="Kalinowski J."/>
            <person name="Ruckert C."/>
        </authorList>
    </citation>
    <scope>NUCLEOTIDE SEQUENCE</scope>
    <source>
        <strain evidence="3">CCM 8606</strain>
    </source>
</reference>
<dbReference type="SUPFAM" id="SSF52218">
    <property type="entry name" value="Flavoproteins"/>
    <property type="match status" value="1"/>
</dbReference>
<evidence type="ECO:0000313" key="4">
    <source>
        <dbReference type="Proteomes" id="UP000619536"/>
    </source>
</evidence>
<dbReference type="EMBL" id="BMDH01000001">
    <property type="protein sequence ID" value="GGI12576.1"/>
    <property type="molecule type" value="Genomic_DNA"/>
</dbReference>
<evidence type="ECO:0000256" key="1">
    <source>
        <dbReference type="ARBA" id="ARBA00023002"/>
    </source>
</evidence>
<comment type="caution">
    <text evidence="3">The sequence shown here is derived from an EMBL/GenBank/DDBJ whole genome shotgun (WGS) entry which is preliminary data.</text>
</comment>
<reference evidence="3" key="2">
    <citation type="submission" date="2020-09" db="EMBL/GenBank/DDBJ databases">
        <authorList>
            <person name="Sun Q."/>
            <person name="Sedlacek I."/>
        </authorList>
    </citation>
    <scope>NUCLEOTIDE SEQUENCE</scope>
    <source>
        <strain evidence="3">CCM 8606</strain>
    </source>
</reference>
<protein>
    <submittedName>
        <fullName evidence="3">General stress protein</fullName>
    </submittedName>
</protein>
<dbReference type="Gene3D" id="3.40.50.360">
    <property type="match status" value="1"/>
</dbReference>
<dbReference type="AlphaFoldDB" id="A0A8J3F0S9"/>
<dbReference type="RefSeq" id="WP_188354365.1">
    <property type="nucleotide sequence ID" value="NZ_BMDH01000001.1"/>
</dbReference>
<dbReference type="GO" id="GO:0009055">
    <property type="term" value="F:electron transfer activity"/>
    <property type="evidence" value="ECO:0007669"/>
    <property type="project" value="TreeGrafter"/>
</dbReference>
<keyword evidence="4" id="KW-1185">Reference proteome</keyword>
<dbReference type="Proteomes" id="UP000619536">
    <property type="component" value="Unassembled WGS sequence"/>
</dbReference>
<evidence type="ECO:0000259" key="2">
    <source>
        <dbReference type="Pfam" id="PF02525"/>
    </source>
</evidence>
<feature type="domain" description="Flavodoxin-like fold" evidence="2">
    <location>
        <begin position="1"/>
        <end position="170"/>
    </location>
</feature>
<dbReference type="InterPro" id="IPR046980">
    <property type="entry name" value="KefG/KefF"/>
</dbReference>
<dbReference type="PANTHER" id="PTHR47307:SF1">
    <property type="entry name" value="GLUTATHIONE-REGULATED POTASSIUM-EFFLUX SYSTEM ANCILLARY PROTEIN KEFG"/>
    <property type="match status" value="1"/>
</dbReference>
<organism evidence="3 4">
    <name type="scientific">Galliscardovia ingluviei</name>
    <dbReference type="NCBI Taxonomy" id="1769422"/>
    <lineage>
        <taxon>Bacteria</taxon>
        <taxon>Bacillati</taxon>
        <taxon>Actinomycetota</taxon>
        <taxon>Actinomycetes</taxon>
        <taxon>Bifidobacteriales</taxon>
        <taxon>Bifidobacteriaceae</taxon>
        <taxon>Galliscardovia</taxon>
    </lineage>
</organism>
<dbReference type="PANTHER" id="PTHR47307">
    <property type="entry name" value="GLUTATHIONE-REGULATED POTASSIUM-EFFLUX SYSTEM ANCILLARY PROTEIN KEFG"/>
    <property type="match status" value="1"/>
</dbReference>
<dbReference type="GO" id="GO:0010181">
    <property type="term" value="F:FMN binding"/>
    <property type="evidence" value="ECO:0007669"/>
    <property type="project" value="TreeGrafter"/>
</dbReference>
<name>A0A8J3F0S9_9BIFI</name>
<dbReference type="InterPro" id="IPR029039">
    <property type="entry name" value="Flavoprotein-like_sf"/>
</dbReference>
<sequence length="171" mass="19261">MNTLVEVFHPALSTGSVVNRALAQAAGTVDGVQVRDEYALYPNFQIDVAAEQEALAWADRIVWQFPMYWYSSPALLKQWEVMVLSYGWAYGTNFALEGKELMIAVSCGADRDKYREDGEYGVNGSDLLLPFKTTARYTKMQWAQPFVVHSAMNISDAQVQAACEEYVQRLQ</sequence>
<accession>A0A8J3F0S9</accession>
<dbReference type="Pfam" id="PF02525">
    <property type="entry name" value="Flavodoxin_2"/>
    <property type="match status" value="1"/>
</dbReference>
<evidence type="ECO:0000313" key="3">
    <source>
        <dbReference type="EMBL" id="GGI12576.1"/>
    </source>
</evidence>